<evidence type="ECO:0000256" key="5">
    <source>
        <dbReference type="SAM" id="Phobius"/>
    </source>
</evidence>
<dbReference type="Proteomes" id="UP001524587">
    <property type="component" value="Unassembled WGS sequence"/>
</dbReference>
<reference evidence="6 7" key="1">
    <citation type="submission" date="2022-06" db="EMBL/GenBank/DDBJ databases">
        <title>Endosaccharibacter gen. nov., sp. nov., endophytic bacteria isolated from sugarcane.</title>
        <authorList>
            <person name="Pitiwittayakul N."/>
            <person name="Yukphan P."/>
            <person name="Charoenyingcharoen P."/>
            <person name="Tanasupawat S."/>
        </authorList>
    </citation>
    <scope>NUCLEOTIDE SEQUENCE [LARGE SCALE GENOMIC DNA]</scope>
    <source>
        <strain evidence="6 7">KSS8</strain>
    </source>
</reference>
<keyword evidence="7" id="KW-1185">Reference proteome</keyword>
<protein>
    <submittedName>
        <fullName evidence="6">DUF1656 domain-containing protein</fullName>
    </submittedName>
</protein>
<name>A0ABT1W561_9PROT</name>
<evidence type="ECO:0000313" key="7">
    <source>
        <dbReference type="Proteomes" id="UP001524587"/>
    </source>
</evidence>
<comment type="caution">
    <text evidence="6">The sequence shown here is derived from an EMBL/GenBank/DDBJ whole genome shotgun (WGS) entry which is preliminary data.</text>
</comment>
<keyword evidence="2 5" id="KW-0812">Transmembrane</keyword>
<feature type="transmembrane region" description="Helical" evidence="5">
    <location>
        <begin position="41"/>
        <end position="63"/>
    </location>
</feature>
<evidence type="ECO:0000313" key="6">
    <source>
        <dbReference type="EMBL" id="MCQ8278015.1"/>
    </source>
</evidence>
<sequence>MLSESHLSGVLFAPIVLYALAALLLTLILRVAIWRTGLAQWLWHLPLVEVALFVCILSVLVLYF</sequence>
<evidence type="ECO:0000256" key="2">
    <source>
        <dbReference type="ARBA" id="ARBA00022692"/>
    </source>
</evidence>
<dbReference type="EMBL" id="JAMSKV010000004">
    <property type="protein sequence ID" value="MCQ8278015.1"/>
    <property type="molecule type" value="Genomic_DNA"/>
</dbReference>
<dbReference type="RefSeq" id="WP_422863480.1">
    <property type="nucleotide sequence ID" value="NZ_JAMSKV010000004.1"/>
</dbReference>
<keyword evidence="1" id="KW-1003">Cell membrane</keyword>
<evidence type="ECO:0000256" key="4">
    <source>
        <dbReference type="ARBA" id="ARBA00023136"/>
    </source>
</evidence>
<organism evidence="6 7">
    <name type="scientific">Endosaccharibacter trunci</name>
    <dbReference type="NCBI Taxonomy" id="2812733"/>
    <lineage>
        <taxon>Bacteria</taxon>
        <taxon>Pseudomonadati</taxon>
        <taxon>Pseudomonadota</taxon>
        <taxon>Alphaproteobacteria</taxon>
        <taxon>Acetobacterales</taxon>
        <taxon>Acetobacteraceae</taxon>
        <taxon>Endosaccharibacter</taxon>
    </lineage>
</organism>
<dbReference type="InterPro" id="IPR012451">
    <property type="entry name" value="DUF1656"/>
</dbReference>
<keyword evidence="3 5" id="KW-1133">Transmembrane helix</keyword>
<keyword evidence="4 5" id="KW-0472">Membrane</keyword>
<accession>A0ABT1W561</accession>
<proteinExistence type="predicted"/>
<evidence type="ECO:0000256" key="3">
    <source>
        <dbReference type="ARBA" id="ARBA00022989"/>
    </source>
</evidence>
<gene>
    <name evidence="6" type="ORF">NFI95_06095</name>
</gene>
<evidence type="ECO:0000256" key="1">
    <source>
        <dbReference type="ARBA" id="ARBA00022475"/>
    </source>
</evidence>
<dbReference type="Pfam" id="PF07869">
    <property type="entry name" value="DUF1656"/>
    <property type="match status" value="1"/>
</dbReference>
<feature type="transmembrane region" description="Helical" evidence="5">
    <location>
        <begin position="6"/>
        <end position="29"/>
    </location>
</feature>